<protein>
    <submittedName>
        <fullName evidence="2">Uncharacterized protein</fullName>
    </submittedName>
</protein>
<dbReference type="AlphaFoldDB" id="A0A0A9AB46"/>
<organism evidence="2">
    <name type="scientific">Arundo donax</name>
    <name type="common">Giant reed</name>
    <name type="synonym">Donax arundinaceus</name>
    <dbReference type="NCBI Taxonomy" id="35708"/>
    <lineage>
        <taxon>Eukaryota</taxon>
        <taxon>Viridiplantae</taxon>
        <taxon>Streptophyta</taxon>
        <taxon>Embryophyta</taxon>
        <taxon>Tracheophyta</taxon>
        <taxon>Spermatophyta</taxon>
        <taxon>Magnoliopsida</taxon>
        <taxon>Liliopsida</taxon>
        <taxon>Poales</taxon>
        <taxon>Poaceae</taxon>
        <taxon>PACMAD clade</taxon>
        <taxon>Arundinoideae</taxon>
        <taxon>Arundineae</taxon>
        <taxon>Arundo</taxon>
    </lineage>
</organism>
<reference evidence="2" key="1">
    <citation type="submission" date="2014-09" db="EMBL/GenBank/DDBJ databases">
        <authorList>
            <person name="Magalhaes I.L.F."/>
            <person name="Oliveira U."/>
            <person name="Santos F.R."/>
            <person name="Vidigal T.H.D.A."/>
            <person name="Brescovit A.D."/>
            <person name="Santos A.J."/>
        </authorList>
    </citation>
    <scope>NUCLEOTIDE SEQUENCE</scope>
    <source>
        <tissue evidence="2">Shoot tissue taken approximately 20 cm above the soil surface</tissue>
    </source>
</reference>
<evidence type="ECO:0000256" key="1">
    <source>
        <dbReference type="SAM" id="Phobius"/>
    </source>
</evidence>
<name>A0A0A9AB46_ARUDO</name>
<keyword evidence="1" id="KW-1133">Transmembrane helix</keyword>
<accession>A0A0A9AB46</accession>
<keyword evidence="1" id="KW-0472">Membrane</keyword>
<reference evidence="2" key="2">
    <citation type="journal article" date="2015" name="Data Brief">
        <title>Shoot transcriptome of the giant reed, Arundo donax.</title>
        <authorList>
            <person name="Barrero R.A."/>
            <person name="Guerrero F.D."/>
            <person name="Moolhuijzen P."/>
            <person name="Goolsby J.A."/>
            <person name="Tidwell J."/>
            <person name="Bellgard S.E."/>
            <person name="Bellgard M.I."/>
        </authorList>
    </citation>
    <scope>NUCLEOTIDE SEQUENCE</scope>
    <source>
        <tissue evidence="2">Shoot tissue taken approximately 20 cm above the soil surface</tissue>
    </source>
</reference>
<proteinExistence type="predicted"/>
<sequence length="33" mass="3943">MKGFAHILMLFSSSMFISYLMLRRIFDAKENML</sequence>
<evidence type="ECO:0000313" key="2">
    <source>
        <dbReference type="EMBL" id="JAD47123.1"/>
    </source>
</evidence>
<dbReference type="EMBL" id="GBRH01250772">
    <property type="protein sequence ID" value="JAD47123.1"/>
    <property type="molecule type" value="Transcribed_RNA"/>
</dbReference>
<keyword evidence="1" id="KW-0812">Transmembrane</keyword>
<feature type="transmembrane region" description="Helical" evidence="1">
    <location>
        <begin position="6"/>
        <end position="22"/>
    </location>
</feature>